<dbReference type="Proteomes" id="UP001165060">
    <property type="component" value="Unassembled WGS sequence"/>
</dbReference>
<accession>A0ABQ6NBE4</accession>
<dbReference type="InterPro" id="IPR051264">
    <property type="entry name" value="FAD-oxidored/transferase_4"/>
</dbReference>
<evidence type="ECO:0000313" key="7">
    <source>
        <dbReference type="EMBL" id="GMI53498.1"/>
    </source>
</evidence>
<dbReference type="Pfam" id="PF01565">
    <property type="entry name" value="FAD_binding_4"/>
    <property type="match status" value="1"/>
</dbReference>
<comment type="cofactor">
    <cofactor evidence="1">
        <name>FAD</name>
        <dbReference type="ChEBI" id="CHEBI:57692"/>
    </cofactor>
</comment>
<protein>
    <recommendedName>
        <fullName evidence="6">FAD-binding PCMH-type domain-containing protein</fullName>
    </recommendedName>
</protein>
<dbReference type="InterPro" id="IPR006094">
    <property type="entry name" value="Oxid_FAD_bind_N"/>
</dbReference>
<dbReference type="PANTHER" id="PTHR43716:SF1">
    <property type="entry name" value="D-2-HYDROXYGLUTARATE DEHYDROGENASE, MITOCHONDRIAL"/>
    <property type="match status" value="1"/>
</dbReference>
<dbReference type="InterPro" id="IPR004113">
    <property type="entry name" value="FAD-bd_oxidored_4_C"/>
</dbReference>
<evidence type="ECO:0000259" key="6">
    <source>
        <dbReference type="PROSITE" id="PS51387"/>
    </source>
</evidence>
<dbReference type="EMBL" id="BRYB01006256">
    <property type="protein sequence ID" value="GMI53498.1"/>
    <property type="molecule type" value="Genomic_DNA"/>
</dbReference>
<evidence type="ECO:0000256" key="4">
    <source>
        <dbReference type="ARBA" id="ARBA00022827"/>
    </source>
</evidence>
<dbReference type="Gene3D" id="1.10.45.10">
    <property type="entry name" value="Vanillyl-alcohol Oxidase, Chain A, domain 4"/>
    <property type="match status" value="1"/>
</dbReference>
<dbReference type="InterPro" id="IPR016164">
    <property type="entry name" value="FAD-linked_Oxase-like_C"/>
</dbReference>
<feature type="domain" description="FAD-binding PCMH-type" evidence="6">
    <location>
        <begin position="59"/>
        <end position="241"/>
    </location>
</feature>
<evidence type="ECO:0000256" key="5">
    <source>
        <dbReference type="ARBA" id="ARBA00023002"/>
    </source>
</evidence>
<dbReference type="Gene3D" id="3.30.43.10">
    <property type="entry name" value="Uridine Diphospho-n-acetylenolpyruvylglucosamine Reductase, domain 2"/>
    <property type="match status" value="1"/>
</dbReference>
<dbReference type="InterPro" id="IPR016169">
    <property type="entry name" value="FAD-bd_PCMH_sub2"/>
</dbReference>
<comment type="similarity">
    <text evidence="2">Belongs to the FAD-binding oxidoreductase/transferase type 4 family.</text>
</comment>
<keyword evidence="8" id="KW-1185">Reference proteome</keyword>
<name>A0ABQ6NBE4_9STRA</name>
<keyword evidence="3" id="KW-0285">Flavoprotein</keyword>
<sequence length="492" mass="50658">MLRRSPPLLSPLSPLSQHLAPLSSLLPSPGSVLSPSPSDPGRLTPHTRCWRGVHGFEDDGRGAAAVLRPSCTAEVQSVLRYATAHRLPVIPQGGNTSLVGSAVPASPAAPSLVVCLGRLDKIHELDQTEAYLHCQAGAVLKDLQAAADDQGLHFPLSLGSEGSCQIGGNVATNAGGSYFERYGSISSNLLGLTAVLPSGEILDLHSTLSKSSAGPSLRSLFVGSEGTLGIVTDVCFKLHPAPASTELALFSVPSLSAASSLQALAASTCGGAVSALEIMDDRVLSLVSEQLPLPLPAPPSSYHVLVELHSHAASSARESIEALAAAALSGGAASDGVLASSGKEAAAIWGVREACGVAVNAFPVKFKYDFSLPLAKWEEIAAEARGRVEGEGGRVVTWGHLGDRNIHLNVVFDADSSRQEELAGLLEPFVYDFVEAAGGSISAEHGIGVCKAGRLDTVAGGGGERGVALLRQIKAAFDPLGIMNPGKLLQIE</sequence>
<dbReference type="SUPFAM" id="SSF56176">
    <property type="entry name" value="FAD-binding/transporter-associated domain-like"/>
    <property type="match status" value="1"/>
</dbReference>
<dbReference type="Gene3D" id="3.30.70.2740">
    <property type="match status" value="1"/>
</dbReference>
<proteinExistence type="inferred from homology"/>
<dbReference type="PROSITE" id="PS51387">
    <property type="entry name" value="FAD_PCMH"/>
    <property type="match status" value="1"/>
</dbReference>
<dbReference type="InterPro" id="IPR016166">
    <property type="entry name" value="FAD-bd_PCMH"/>
</dbReference>
<comment type="caution">
    <text evidence="7">The sequence shown here is derived from an EMBL/GenBank/DDBJ whole genome shotgun (WGS) entry which is preliminary data.</text>
</comment>
<dbReference type="Gene3D" id="3.30.465.10">
    <property type="match status" value="1"/>
</dbReference>
<dbReference type="Gene3D" id="3.30.70.2190">
    <property type="match status" value="1"/>
</dbReference>
<gene>
    <name evidence="7" type="ORF">TeGR_g13615</name>
</gene>
<evidence type="ECO:0000313" key="8">
    <source>
        <dbReference type="Proteomes" id="UP001165060"/>
    </source>
</evidence>
<evidence type="ECO:0000256" key="1">
    <source>
        <dbReference type="ARBA" id="ARBA00001974"/>
    </source>
</evidence>
<dbReference type="InterPro" id="IPR016171">
    <property type="entry name" value="Vanillyl_alc_oxidase_C-sub2"/>
</dbReference>
<keyword evidence="4" id="KW-0274">FAD</keyword>
<evidence type="ECO:0000256" key="3">
    <source>
        <dbReference type="ARBA" id="ARBA00022630"/>
    </source>
</evidence>
<dbReference type="PANTHER" id="PTHR43716">
    <property type="entry name" value="D-2-HYDROXYGLUTARATE DEHYDROGENASE, MITOCHONDRIAL"/>
    <property type="match status" value="1"/>
</dbReference>
<dbReference type="SUPFAM" id="SSF55103">
    <property type="entry name" value="FAD-linked oxidases, C-terminal domain"/>
    <property type="match status" value="1"/>
</dbReference>
<keyword evidence="5" id="KW-0560">Oxidoreductase</keyword>
<evidence type="ECO:0000256" key="2">
    <source>
        <dbReference type="ARBA" id="ARBA00008000"/>
    </source>
</evidence>
<reference evidence="7 8" key="1">
    <citation type="journal article" date="2023" name="Commun. Biol.">
        <title>Genome analysis of Parmales, the sister group of diatoms, reveals the evolutionary specialization of diatoms from phago-mixotrophs to photoautotrophs.</title>
        <authorList>
            <person name="Ban H."/>
            <person name="Sato S."/>
            <person name="Yoshikawa S."/>
            <person name="Yamada K."/>
            <person name="Nakamura Y."/>
            <person name="Ichinomiya M."/>
            <person name="Sato N."/>
            <person name="Blanc-Mathieu R."/>
            <person name="Endo H."/>
            <person name="Kuwata A."/>
            <person name="Ogata H."/>
        </authorList>
    </citation>
    <scope>NUCLEOTIDE SEQUENCE [LARGE SCALE GENOMIC DNA]</scope>
</reference>
<dbReference type="InterPro" id="IPR036318">
    <property type="entry name" value="FAD-bd_PCMH-like_sf"/>
</dbReference>
<dbReference type="InterPro" id="IPR016167">
    <property type="entry name" value="FAD-bd_PCMH_sub1"/>
</dbReference>
<dbReference type="Pfam" id="PF02913">
    <property type="entry name" value="FAD-oxidase_C"/>
    <property type="match status" value="1"/>
</dbReference>
<organism evidence="7 8">
    <name type="scientific">Tetraparma gracilis</name>
    <dbReference type="NCBI Taxonomy" id="2962635"/>
    <lineage>
        <taxon>Eukaryota</taxon>
        <taxon>Sar</taxon>
        <taxon>Stramenopiles</taxon>
        <taxon>Ochrophyta</taxon>
        <taxon>Bolidophyceae</taxon>
        <taxon>Parmales</taxon>
        <taxon>Triparmaceae</taxon>
        <taxon>Tetraparma</taxon>
    </lineage>
</organism>